<keyword evidence="2" id="KW-1185">Reference proteome</keyword>
<dbReference type="Proteomes" id="UP001499933">
    <property type="component" value="Unassembled WGS sequence"/>
</dbReference>
<evidence type="ECO:0000313" key="2">
    <source>
        <dbReference type="Proteomes" id="UP001499933"/>
    </source>
</evidence>
<name>A0ABP5CIT7_9MICO</name>
<sequence>MAPGTLEKLINDGEVEYTFLWLDDVPRHRRQNGVDMAAVERVERGTDRVGGARAGVVQLRSPDEEGFPVYDELRGLIVSPEQPAR</sequence>
<comment type="caution">
    <text evidence="1">The sequence shown here is derived from an EMBL/GenBank/DDBJ whole genome shotgun (WGS) entry which is preliminary data.</text>
</comment>
<evidence type="ECO:0000313" key="1">
    <source>
        <dbReference type="EMBL" id="GAA1963731.1"/>
    </source>
</evidence>
<gene>
    <name evidence="1" type="ORF">GCM10009776_28050</name>
</gene>
<organism evidence="1 2">
    <name type="scientific">Microbacterium deminutum</name>
    <dbReference type="NCBI Taxonomy" id="344164"/>
    <lineage>
        <taxon>Bacteria</taxon>
        <taxon>Bacillati</taxon>
        <taxon>Actinomycetota</taxon>
        <taxon>Actinomycetes</taxon>
        <taxon>Micrococcales</taxon>
        <taxon>Microbacteriaceae</taxon>
        <taxon>Microbacterium</taxon>
    </lineage>
</organism>
<proteinExistence type="predicted"/>
<reference evidence="2" key="1">
    <citation type="journal article" date="2019" name="Int. J. Syst. Evol. Microbiol.">
        <title>The Global Catalogue of Microorganisms (GCM) 10K type strain sequencing project: providing services to taxonomists for standard genome sequencing and annotation.</title>
        <authorList>
            <consortium name="The Broad Institute Genomics Platform"/>
            <consortium name="The Broad Institute Genome Sequencing Center for Infectious Disease"/>
            <person name="Wu L."/>
            <person name="Ma J."/>
        </authorList>
    </citation>
    <scope>NUCLEOTIDE SEQUENCE [LARGE SCALE GENOMIC DNA]</scope>
    <source>
        <strain evidence="2">JCM 14901</strain>
    </source>
</reference>
<accession>A0ABP5CIT7</accession>
<dbReference type="EMBL" id="BAAAOG010000006">
    <property type="protein sequence ID" value="GAA1963731.1"/>
    <property type="molecule type" value="Genomic_DNA"/>
</dbReference>
<protein>
    <submittedName>
        <fullName evidence="1">Uncharacterized protein</fullName>
    </submittedName>
</protein>